<feature type="compositionally biased region" description="Basic and acidic residues" evidence="6">
    <location>
        <begin position="146"/>
        <end position="157"/>
    </location>
</feature>
<reference evidence="7 8" key="1">
    <citation type="journal article" date="2020" name="Elife">
        <title>Loss of centromere function drives karyotype evolution in closely related Malassezia species.</title>
        <authorList>
            <person name="Sankaranarayanan S.R."/>
            <person name="Ianiri G."/>
            <person name="Coelho M.A."/>
            <person name="Reza M.H."/>
            <person name="Thimmappa B.C."/>
            <person name="Ganguly P."/>
            <person name="Vadnala R.N."/>
            <person name="Sun S."/>
            <person name="Siddharthan R."/>
            <person name="Tellgren-Roth C."/>
            <person name="Dawson T.L."/>
            <person name="Heitman J."/>
            <person name="Sanyal K."/>
        </authorList>
    </citation>
    <scope>NUCLEOTIDE SEQUENCE [LARGE SCALE GENOMIC DNA]</scope>
    <source>
        <strain evidence="7">CBS14141</strain>
    </source>
</reference>
<dbReference type="Proteomes" id="UP000818624">
    <property type="component" value="Chromosome 6"/>
</dbReference>
<sequence length="696" mass="75341">MDRGQRARAYVPYGGAPSPAAAARPAAPPVHAGPSAGPMAPNNAGWVLGTTNEPMLPQAPIARAQAMYSTYASQMRAGTTTLMQPIVRNANDDALERGERGDHRGRYARAVYYGEDATDDDDDLDSNDEEYGASRRKRQSVASDARATHSPDTHGPGDVEGESELRPPGSQLGVPVPRNRLVVRPARRTPHAYFSDAQLTQHAGGTEVLVPIRIEFHTDTHRIKDVFLWNLHERLITPYQFAQVFLQDLALPLTPYAVQIESLIIQQLADAMPLLDDADADGLGRIIDMKASSRERKRAEAEAEAQRRRIAAATAQPGDAPPEKRKRGRPRKYPLPTAEEPAAAAAAAAAAAPEPPIAFVQDVAPRDSPAPERDAAAAAPADPKAAEKARVRETLASVDAEDDLRVIVDVRDELTQYEVQILRHMLRDRLEWDLTSPLTPEAFAQSLTRDLGLSTESTVLISHAVREQLLRHRRAALELGLFGSGKIYRCTMDELVEVYKLEQAEMQAAAAHAGADDAGDDDAGDDAAGDRAQRRAAEAASALDPDASVRDEVGDVVAPPNTRSRRLAAGAAAAADTSLSVPFLVPDKTLPLAVRKEQALATLRDLLALGPRPLEGVWRDFHDAPDFGPLLEFLSEAEMEKMEEADMRASRYVLHALTAAAAAATRSVRAVRAASTWTHVMEIRSFMKITCCTGEG</sequence>
<dbReference type="EMBL" id="CP046239">
    <property type="protein sequence ID" value="WFD49674.1"/>
    <property type="molecule type" value="Genomic_DNA"/>
</dbReference>
<feature type="compositionally biased region" description="Low complexity" evidence="6">
    <location>
        <begin position="9"/>
        <end position="34"/>
    </location>
</feature>
<feature type="region of interest" description="Disordered" evidence="6">
    <location>
        <begin position="1"/>
        <end position="37"/>
    </location>
</feature>
<feature type="compositionally biased region" description="Basic and acidic residues" evidence="6">
    <location>
        <begin position="528"/>
        <end position="537"/>
    </location>
</feature>
<evidence type="ECO:0000256" key="4">
    <source>
        <dbReference type="ARBA" id="ARBA00023163"/>
    </source>
</evidence>
<feature type="region of interest" description="Disordered" evidence="6">
    <location>
        <begin position="114"/>
        <end position="178"/>
    </location>
</feature>
<protein>
    <submittedName>
        <fullName evidence="7">Chromatin structure remodeling complex protein sfh1</fullName>
    </submittedName>
</protein>
<evidence type="ECO:0000256" key="3">
    <source>
        <dbReference type="ARBA" id="ARBA00023015"/>
    </source>
</evidence>
<proteinExistence type="inferred from homology"/>
<dbReference type="InterPro" id="IPR006939">
    <property type="entry name" value="SNF5"/>
</dbReference>
<feature type="region of interest" description="Disordered" evidence="6">
    <location>
        <begin position="511"/>
        <end position="561"/>
    </location>
</feature>
<dbReference type="Pfam" id="PF04855">
    <property type="entry name" value="SNF5"/>
    <property type="match status" value="1"/>
</dbReference>
<comment type="similarity">
    <text evidence="2">Belongs to the SNF5 family.</text>
</comment>
<keyword evidence="8" id="KW-1185">Reference proteome</keyword>
<gene>
    <name evidence="7" type="primary">SFH1</name>
    <name evidence="7" type="ORF">GLX27_004358</name>
</gene>
<keyword evidence="4" id="KW-0804">Transcription</keyword>
<feature type="region of interest" description="Disordered" evidence="6">
    <location>
        <begin position="364"/>
        <end position="386"/>
    </location>
</feature>
<feature type="region of interest" description="Disordered" evidence="6">
    <location>
        <begin position="292"/>
        <end position="350"/>
    </location>
</feature>
<name>A0ABY8EY86_MALFU</name>
<evidence type="ECO:0000256" key="2">
    <source>
        <dbReference type="ARBA" id="ARBA00010239"/>
    </source>
</evidence>
<evidence type="ECO:0000256" key="1">
    <source>
        <dbReference type="ARBA" id="ARBA00004123"/>
    </source>
</evidence>
<feature type="compositionally biased region" description="Basic and acidic residues" evidence="6">
    <location>
        <begin position="292"/>
        <end position="307"/>
    </location>
</feature>
<feature type="compositionally biased region" description="Acidic residues" evidence="6">
    <location>
        <begin position="517"/>
        <end position="527"/>
    </location>
</feature>
<evidence type="ECO:0000313" key="7">
    <source>
        <dbReference type="EMBL" id="WFD49674.1"/>
    </source>
</evidence>
<dbReference type="PANTHER" id="PTHR10019">
    <property type="entry name" value="SNF5"/>
    <property type="match status" value="1"/>
</dbReference>
<evidence type="ECO:0000256" key="5">
    <source>
        <dbReference type="ARBA" id="ARBA00023242"/>
    </source>
</evidence>
<keyword evidence="5" id="KW-0539">Nucleus</keyword>
<feature type="compositionally biased region" description="Acidic residues" evidence="6">
    <location>
        <begin position="116"/>
        <end position="131"/>
    </location>
</feature>
<evidence type="ECO:0000313" key="8">
    <source>
        <dbReference type="Proteomes" id="UP000818624"/>
    </source>
</evidence>
<organism evidence="7 8">
    <name type="scientific">Malassezia furfur</name>
    <name type="common">Pityriasis versicolor infection agent</name>
    <name type="synonym">Pityrosporum furfur</name>
    <dbReference type="NCBI Taxonomy" id="55194"/>
    <lineage>
        <taxon>Eukaryota</taxon>
        <taxon>Fungi</taxon>
        <taxon>Dikarya</taxon>
        <taxon>Basidiomycota</taxon>
        <taxon>Ustilaginomycotina</taxon>
        <taxon>Malasseziomycetes</taxon>
        <taxon>Malasseziales</taxon>
        <taxon>Malasseziaceae</taxon>
        <taxon>Malassezia</taxon>
    </lineage>
</organism>
<comment type="subcellular location">
    <subcellularLocation>
        <location evidence="1">Nucleus</location>
    </subcellularLocation>
</comment>
<evidence type="ECO:0000256" key="6">
    <source>
        <dbReference type="SAM" id="MobiDB-lite"/>
    </source>
</evidence>
<feature type="compositionally biased region" description="Low complexity" evidence="6">
    <location>
        <begin position="334"/>
        <end position="350"/>
    </location>
</feature>
<keyword evidence="3" id="KW-0805">Transcription regulation</keyword>
<accession>A0ABY8EY86</accession>